<dbReference type="AlphaFoldDB" id="A0A3L6VFA1"/>
<protein>
    <recommendedName>
        <fullName evidence="7">Peptidase M48 domain-containing protein</fullName>
    </recommendedName>
</protein>
<keyword evidence="2" id="KW-0479">Metal-binding</keyword>
<evidence type="ECO:0000313" key="11">
    <source>
        <dbReference type="Proteomes" id="UP000275652"/>
    </source>
</evidence>
<dbReference type="PANTHER" id="PTHR22726">
    <property type="entry name" value="METALLOENDOPEPTIDASE OMA1"/>
    <property type="match status" value="1"/>
</dbReference>
<evidence type="ECO:0000256" key="4">
    <source>
        <dbReference type="ARBA" id="ARBA00022833"/>
    </source>
</evidence>
<evidence type="ECO:0000256" key="3">
    <source>
        <dbReference type="ARBA" id="ARBA00022801"/>
    </source>
</evidence>
<evidence type="ECO:0000313" key="8">
    <source>
        <dbReference type="EMBL" id="RHY95998.1"/>
    </source>
</evidence>
<dbReference type="InterPro" id="IPR051156">
    <property type="entry name" value="Mito/Outer_Membr_Metalloprot"/>
</dbReference>
<dbReference type="EMBL" id="QUTH01004786">
    <property type="protein sequence ID" value="RHZ12201.1"/>
    <property type="molecule type" value="Genomic_DNA"/>
</dbReference>
<gene>
    <name evidence="10" type="ORF">DYB28_003336</name>
    <name evidence="8" type="ORF">DYB35_007984</name>
    <name evidence="9" type="ORF">DYB37_008085</name>
</gene>
<dbReference type="EMBL" id="QUTG01002500">
    <property type="protein sequence ID" value="RHY95998.1"/>
    <property type="molecule type" value="Genomic_DNA"/>
</dbReference>
<evidence type="ECO:0000313" key="13">
    <source>
        <dbReference type="Proteomes" id="UP000285712"/>
    </source>
</evidence>
<name>A0A3L6VFA1_APHAT</name>
<dbReference type="GO" id="GO:0051603">
    <property type="term" value="P:proteolysis involved in protein catabolic process"/>
    <property type="evidence" value="ECO:0007669"/>
    <property type="project" value="TreeGrafter"/>
</dbReference>
<dbReference type="Pfam" id="PF01435">
    <property type="entry name" value="Peptidase_M48"/>
    <property type="match status" value="1"/>
</dbReference>
<dbReference type="PANTHER" id="PTHR22726:SF1">
    <property type="entry name" value="METALLOENDOPEPTIDASE OMA1, MITOCHONDRIAL"/>
    <property type="match status" value="1"/>
</dbReference>
<evidence type="ECO:0000256" key="1">
    <source>
        <dbReference type="ARBA" id="ARBA00022670"/>
    </source>
</evidence>
<dbReference type="EMBL" id="QUTI01023320">
    <property type="protein sequence ID" value="RLO07487.1"/>
    <property type="molecule type" value="Genomic_DNA"/>
</dbReference>
<feature type="domain" description="Peptidase M48" evidence="7">
    <location>
        <begin position="107"/>
        <end position="272"/>
    </location>
</feature>
<evidence type="ECO:0000313" key="9">
    <source>
        <dbReference type="EMBL" id="RHZ12201.1"/>
    </source>
</evidence>
<dbReference type="Proteomes" id="UP000275652">
    <property type="component" value="Unassembled WGS sequence"/>
</dbReference>
<dbReference type="GO" id="GO:0004222">
    <property type="term" value="F:metalloendopeptidase activity"/>
    <property type="evidence" value="ECO:0007669"/>
    <property type="project" value="InterPro"/>
</dbReference>
<dbReference type="GO" id="GO:0016020">
    <property type="term" value="C:membrane"/>
    <property type="evidence" value="ECO:0007669"/>
    <property type="project" value="TreeGrafter"/>
</dbReference>
<keyword evidence="5 6" id="KW-0482">Metalloprotease</keyword>
<sequence length="342" mass="37925">MFSRAFRRVAATGPKFTRGKYSIRVSKEKDVSFATAHVDDPFHHFVLNGCWGLTALATTTAFYQFVTNLHTVPITGRTQEMGNQHAKEALAGKTLVNSGPRFKMVKDVATRLVAVADKIFEPGFQWQIYVVQDPQINACCFMGMLPTISPQGICSNKYNALATVLGHEIAHALARHTAETLSYLPVLIALSLLTVDSELIASIFTYFCQLPFSRLHETEADHIGLMLMAAACYDPSEAPKFWEGMKLVNEEGIDWFSTHPADDKRQKHLEQLTAEAIAYQDKASWCGDMQSKVSQLIYKRITRRRATAGTTHSAEMAAMWDGMQATTNQPPPPPSATTIPVP</sequence>
<dbReference type="Proteomes" id="UP000285430">
    <property type="component" value="Unassembled WGS sequence"/>
</dbReference>
<evidence type="ECO:0000313" key="12">
    <source>
        <dbReference type="Proteomes" id="UP000285430"/>
    </source>
</evidence>
<evidence type="ECO:0000259" key="7">
    <source>
        <dbReference type="Pfam" id="PF01435"/>
    </source>
</evidence>
<keyword evidence="3 6" id="KW-0378">Hydrolase</keyword>
<reference evidence="10 11" key="1">
    <citation type="journal article" date="2018" name="J. Invertebr. Pathol.">
        <title>New genotyping method for the causative agent of crayfish plague (Aphanomyces astaci) based on whole genome data.</title>
        <authorList>
            <person name="Minardi D."/>
            <person name="Studholme D.J."/>
            <person name="van der Giezen M."/>
            <person name="Pretto T."/>
            <person name="Oidtmann B."/>
        </authorList>
    </citation>
    <scope>NUCLEOTIDE SEQUENCE [LARGE SCALE GENOMIC DNA]</scope>
    <source>
        <strain evidence="10 11">KB13</strain>
    </source>
</reference>
<evidence type="ECO:0000256" key="2">
    <source>
        <dbReference type="ARBA" id="ARBA00022723"/>
    </source>
</evidence>
<keyword evidence="1 6" id="KW-0645">Protease</keyword>
<accession>A0A3L6VFA1</accession>
<evidence type="ECO:0000256" key="6">
    <source>
        <dbReference type="RuleBase" id="RU003983"/>
    </source>
</evidence>
<proteinExistence type="inferred from homology"/>
<organism evidence="8 13">
    <name type="scientific">Aphanomyces astaci</name>
    <name type="common">Crayfish plague agent</name>
    <dbReference type="NCBI Taxonomy" id="112090"/>
    <lineage>
        <taxon>Eukaryota</taxon>
        <taxon>Sar</taxon>
        <taxon>Stramenopiles</taxon>
        <taxon>Oomycota</taxon>
        <taxon>Saprolegniomycetes</taxon>
        <taxon>Saprolegniales</taxon>
        <taxon>Verrucalvaceae</taxon>
        <taxon>Aphanomyces</taxon>
    </lineage>
</organism>
<dbReference type="VEuPathDB" id="FungiDB:H257_08762"/>
<comment type="similarity">
    <text evidence="6">Belongs to the peptidase M48 family.</text>
</comment>
<comment type="cofactor">
    <cofactor evidence="6">
        <name>Zn(2+)</name>
        <dbReference type="ChEBI" id="CHEBI:29105"/>
    </cofactor>
    <text evidence="6">Binds 1 zinc ion per subunit.</text>
</comment>
<evidence type="ECO:0000313" key="10">
    <source>
        <dbReference type="EMBL" id="RLO07487.1"/>
    </source>
</evidence>
<evidence type="ECO:0000256" key="5">
    <source>
        <dbReference type="ARBA" id="ARBA00023049"/>
    </source>
</evidence>
<reference evidence="12 13" key="2">
    <citation type="submission" date="2018-08" db="EMBL/GenBank/DDBJ databases">
        <title>Aphanomyces genome sequencing and annotation.</title>
        <authorList>
            <person name="Minardi D."/>
            <person name="Oidtmann B."/>
            <person name="Van Der Giezen M."/>
            <person name="Studholme D.J."/>
        </authorList>
    </citation>
    <scope>NUCLEOTIDE SEQUENCE [LARGE SCALE GENOMIC DNA]</scope>
    <source>
        <strain evidence="9 12">Da</strain>
        <strain evidence="8 13">Sv</strain>
    </source>
</reference>
<dbReference type="GO" id="GO:0046872">
    <property type="term" value="F:metal ion binding"/>
    <property type="evidence" value="ECO:0007669"/>
    <property type="project" value="UniProtKB-KW"/>
</dbReference>
<keyword evidence="4 6" id="KW-0862">Zinc</keyword>
<comment type="caution">
    <text evidence="8">The sequence shown here is derived from an EMBL/GenBank/DDBJ whole genome shotgun (WGS) entry which is preliminary data.</text>
</comment>
<dbReference type="CDD" id="cd07331">
    <property type="entry name" value="M48C_Oma1_like"/>
    <property type="match status" value="1"/>
</dbReference>
<dbReference type="InterPro" id="IPR001915">
    <property type="entry name" value="Peptidase_M48"/>
</dbReference>
<dbReference type="Proteomes" id="UP000285712">
    <property type="component" value="Unassembled WGS sequence"/>
</dbReference>